<accession>A0AAE8MY95</accession>
<gene>
    <name evidence="3" type="ORF">DNG_05642</name>
</gene>
<dbReference type="PANTHER" id="PTHR37018">
    <property type="entry name" value="CULTURE SPECIFIC PROTEIN, PUTATIVE (AFU_ORTHOLOGUE AFUA_2G00130)-RELATED"/>
    <property type="match status" value="1"/>
</dbReference>
<evidence type="ECO:0000256" key="1">
    <source>
        <dbReference type="PROSITE-ProRule" id="PRU00409"/>
    </source>
</evidence>
<dbReference type="PROSITE" id="PS50975">
    <property type="entry name" value="ATP_GRASP"/>
    <property type="match status" value="1"/>
</dbReference>
<evidence type="ECO:0000259" key="2">
    <source>
        <dbReference type="PROSITE" id="PS50975"/>
    </source>
</evidence>
<dbReference type="GO" id="GO:0005524">
    <property type="term" value="F:ATP binding"/>
    <property type="evidence" value="ECO:0007669"/>
    <property type="project" value="UniProtKB-UniRule"/>
</dbReference>
<reference evidence="3" key="1">
    <citation type="submission" date="2018-03" db="EMBL/GenBank/DDBJ databases">
        <authorList>
            <person name="Guldener U."/>
        </authorList>
    </citation>
    <scope>NUCLEOTIDE SEQUENCE</scope>
</reference>
<feature type="domain" description="ATP-grasp" evidence="2">
    <location>
        <begin position="163"/>
        <end position="370"/>
    </location>
</feature>
<dbReference type="Proteomes" id="UP001187682">
    <property type="component" value="Unassembled WGS sequence"/>
</dbReference>
<dbReference type="InterPro" id="IPR053269">
    <property type="entry name" value="Asp-Met_ligase"/>
</dbReference>
<proteinExistence type="predicted"/>
<dbReference type="InterPro" id="IPR011761">
    <property type="entry name" value="ATP-grasp"/>
</dbReference>
<organism evidence="3 4">
    <name type="scientific">Cephalotrichum gorgonifer</name>
    <dbReference type="NCBI Taxonomy" id="2041049"/>
    <lineage>
        <taxon>Eukaryota</taxon>
        <taxon>Fungi</taxon>
        <taxon>Dikarya</taxon>
        <taxon>Ascomycota</taxon>
        <taxon>Pezizomycotina</taxon>
        <taxon>Sordariomycetes</taxon>
        <taxon>Hypocreomycetidae</taxon>
        <taxon>Microascales</taxon>
        <taxon>Microascaceae</taxon>
        <taxon>Cephalotrichum</taxon>
    </lineage>
</organism>
<protein>
    <recommendedName>
        <fullName evidence="2">ATP-grasp domain-containing protein</fullName>
    </recommendedName>
</protein>
<keyword evidence="4" id="KW-1185">Reference proteome</keyword>
<evidence type="ECO:0000313" key="4">
    <source>
        <dbReference type="Proteomes" id="UP001187682"/>
    </source>
</evidence>
<name>A0AAE8MY95_9PEZI</name>
<comment type="caution">
    <text evidence="3">The sequence shown here is derived from an EMBL/GenBank/DDBJ whole genome shotgun (WGS) entry which is preliminary data.</text>
</comment>
<dbReference type="GO" id="GO:0046872">
    <property type="term" value="F:metal ion binding"/>
    <property type="evidence" value="ECO:0007669"/>
    <property type="project" value="InterPro"/>
</dbReference>
<evidence type="ECO:0000313" key="3">
    <source>
        <dbReference type="EMBL" id="SPO02961.1"/>
    </source>
</evidence>
<dbReference type="InterPro" id="IPR003806">
    <property type="entry name" value="ATP-grasp_PylC-type"/>
</dbReference>
<dbReference type="EMBL" id="ONZQ02000007">
    <property type="protein sequence ID" value="SPO02961.1"/>
    <property type="molecule type" value="Genomic_DNA"/>
</dbReference>
<keyword evidence="1" id="KW-0547">Nucleotide-binding</keyword>
<dbReference type="Gene3D" id="3.30.470.20">
    <property type="entry name" value="ATP-grasp fold, B domain"/>
    <property type="match status" value="1"/>
</dbReference>
<dbReference type="AlphaFoldDB" id="A0AAE8MY95"/>
<sequence length="430" mass="48465">MAAIQLDTTLADLYREHGIKGECIVTTHCVFGHLDLHPGFPRELVFPEDEEPVPYSDDEQEQERLRRIILGYKPLRRVFGVGDMDVIFFGPNVTAAQVERDLAQLPPNQRHRPRIVDLDSGDVPEKLREVTRDRTLVFWRPQGWMREVKCLVDPQLAYDINAKDYLVTSGIRTPPSEIVSLEDIGADSVFATRRLPFAVKLLRAGCSFGTYLVTNEERRKEMLAALVTYRERGTSTVILSEYIDLVLDLSVHFFIGAPDDERNRDNPLILGISVQTLTESGKWTGGYIDYQAQDTLRDLVWDTVVDTTRRMPEEFVGWAGVDIVVDAKGGQWVVDLNARFTGSMPICFMSGHFWKRRGLRLAQFATFEYSGELDGIYTYLSPLIESGQAVVTATATIGPDSNMADIAWGGKDEPDLARVGDIIRHKLPKS</sequence>
<keyword evidence="1" id="KW-0067">ATP-binding</keyword>
<dbReference type="SUPFAM" id="SSF56059">
    <property type="entry name" value="Glutathione synthetase ATP-binding domain-like"/>
    <property type="match status" value="1"/>
</dbReference>
<dbReference type="Pfam" id="PF02655">
    <property type="entry name" value="ATP-grasp_3"/>
    <property type="match status" value="1"/>
</dbReference>
<dbReference type="PANTHER" id="PTHR37018:SF1">
    <property type="entry name" value="CULTURE SPECIFIC PROTEIN, PUTATIVE (AFU_ORTHOLOGUE AFUA_2G00130)-RELATED"/>
    <property type="match status" value="1"/>
</dbReference>